<dbReference type="GO" id="GO:0051321">
    <property type="term" value="P:meiotic cell cycle"/>
    <property type="evidence" value="ECO:0007669"/>
    <property type="project" value="UniProtKB-KW"/>
</dbReference>
<keyword evidence="4" id="KW-0547">Nucleotide-binding</keyword>
<reference evidence="15" key="1">
    <citation type="submission" date="2020-10" db="EMBL/GenBank/DDBJ databases">
        <title>Catharus ustulatus (Swainson's thrush) genome, bCatUst1, primary haplotype v2.</title>
        <authorList>
            <person name="Delmore K."/>
            <person name="Vafadar M."/>
            <person name="Formenti G."/>
            <person name="Chow W."/>
            <person name="Pelan S."/>
            <person name="Howe K."/>
            <person name="Rhie A."/>
            <person name="Mountcastle J."/>
            <person name="Haase B."/>
            <person name="Fedrigo O."/>
            <person name="Jarvis E.D."/>
        </authorList>
    </citation>
    <scope>NUCLEOTIDE SEQUENCE [LARGE SCALE GENOMIC DNA]</scope>
</reference>
<dbReference type="EC" id="3.6.4.13" evidence="1"/>
<dbReference type="Pfam" id="PF00270">
    <property type="entry name" value="DEAD"/>
    <property type="match status" value="1"/>
</dbReference>
<evidence type="ECO:0000256" key="2">
    <source>
        <dbReference type="ARBA" id="ARBA00022473"/>
    </source>
</evidence>
<dbReference type="Pfam" id="PF00567">
    <property type="entry name" value="TUDOR"/>
    <property type="match status" value="2"/>
</dbReference>
<dbReference type="CDD" id="cd20435">
    <property type="entry name" value="Tudor_TDRD12_rpt2"/>
    <property type="match status" value="1"/>
</dbReference>
<keyword evidence="11" id="KW-0469">Meiosis</keyword>
<dbReference type="SUPFAM" id="SSF63748">
    <property type="entry name" value="Tudor/PWWP/MBT"/>
    <property type="match status" value="2"/>
</dbReference>
<dbReference type="Ensembl" id="ENSCUST00005014512.1">
    <property type="protein sequence ID" value="ENSCUSP00005013961.1"/>
    <property type="gene ID" value="ENSCUSG00005008983.1"/>
</dbReference>
<feature type="domain" description="Tudor" evidence="14">
    <location>
        <begin position="583"/>
        <end position="682"/>
    </location>
</feature>
<dbReference type="Gene3D" id="2.40.50.90">
    <property type="match status" value="2"/>
</dbReference>
<evidence type="ECO:0000256" key="12">
    <source>
        <dbReference type="ARBA" id="ARBA00047984"/>
    </source>
</evidence>
<dbReference type="GO" id="GO:0003724">
    <property type="term" value="F:RNA helicase activity"/>
    <property type="evidence" value="ECO:0007669"/>
    <property type="project" value="UniProtKB-EC"/>
</dbReference>
<feature type="domain" description="Tudor" evidence="14">
    <location>
        <begin position="9"/>
        <end position="122"/>
    </location>
</feature>
<protein>
    <recommendedName>
        <fullName evidence="1">RNA helicase</fullName>
        <ecNumber evidence="1">3.6.4.13</ecNumber>
    </recommendedName>
</protein>
<keyword evidence="7" id="KW-0347">Helicase</keyword>
<evidence type="ECO:0000256" key="9">
    <source>
        <dbReference type="ARBA" id="ARBA00022871"/>
    </source>
</evidence>
<evidence type="ECO:0000256" key="4">
    <source>
        <dbReference type="ARBA" id="ARBA00022741"/>
    </source>
</evidence>
<keyword evidence="6" id="KW-0378">Hydrolase</keyword>
<evidence type="ECO:0000256" key="10">
    <source>
        <dbReference type="ARBA" id="ARBA00023158"/>
    </source>
</evidence>
<comment type="catalytic activity">
    <reaction evidence="12">
        <text>ATP + H2O = ADP + phosphate + H(+)</text>
        <dbReference type="Rhea" id="RHEA:13065"/>
        <dbReference type="ChEBI" id="CHEBI:15377"/>
        <dbReference type="ChEBI" id="CHEBI:15378"/>
        <dbReference type="ChEBI" id="CHEBI:30616"/>
        <dbReference type="ChEBI" id="CHEBI:43474"/>
        <dbReference type="ChEBI" id="CHEBI:456216"/>
        <dbReference type="EC" id="3.6.4.13"/>
    </reaction>
</comment>
<evidence type="ECO:0000256" key="6">
    <source>
        <dbReference type="ARBA" id="ARBA00022801"/>
    </source>
</evidence>
<evidence type="ECO:0000256" key="1">
    <source>
        <dbReference type="ARBA" id="ARBA00012552"/>
    </source>
</evidence>
<dbReference type="GO" id="GO:0005524">
    <property type="term" value="F:ATP binding"/>
    <property type="evidence" value="ECO:0007669"/>
    <property type="project" value="UniProtKB-KW"/>
</dbReference>
<dbReference type="InterPro" id="IPR035437">
    <property type="entry name" value="SNase_OB-fold_sf"/>
</dbReference>
<dbReference type="AlphaFoldDB" id="A0A8C3Y379"/>
<dbReference type="GO" id="GO:0003676">
    <property type="term" value="F:nucleic acid binding"/>
    <property type="evidence" value="ECO:0007669"/>
    <property type="project" value="InterPro"/>
</dbReference>
<keyword evidence="3" id="KW-0677">Repeat</keyword>
<dbReference type="GO" id="GO:0042078">
    <property type="term" value="P:germ-line stem cell division"/>
    <property type="evidence" value="ECO:0007669"/>
    <property type="project" value="TreeGrafter"/>
</dbReference>
<evidence type="ECO:0000313" key="16">
    <source>
        <dbReference type="Proteomes" id="UP000694563"/>
    </source>
</evidence>
<dbReference type="GO" id="GO:0031047">
    <property type="term" value="P:regulatory ncRNA-mediated gene silencing"/>
    <property type="evidence" value="ECO:0007669"/>
    <property type="project" value="UniProtKB-KW"/>
</dbReference>
<keyword evidence="10" id="KW-0943">RNA-mediated gene silencing</keyword>
<evidence type="ECO:0000256" key="5">
    <source>
        <dbReference type="ARBA" id="ARBA00022782"/>
    </source>
</evidence>
<keyword evidence="8" id="KW-0067">ATP-binding</keyword>
<proteinExistence type="predicted"/>
<organism evidence="15 16">
    <name type="scientific">Catharus ustulatus</name>
    <name type="common">Russet-backed thrush</name>
    <name type="synonym">Hylocichla ustulatus</name>
    <dbReference type="NCBI Taxonomy" id="91951"/>
    <lineage>
        <taxon>Eukaryota</taxon>
        <taxon>Metazoa</taxon>
        <taxon>Chordata</taxon>
        <taxon>Craniata</taxon>
        <taxon>Vertebrata</taxon>
        <taxon>Euteleostomi</taxon>
        <taxon>Archelosauria</taxon>
        <taxon>Archosauria</taxon>
        <taxon>Dinosauria</taxon>
        <taxon>Saurischia</taxon>
        <taxon>Theropoda</taxon>
        <taxon>Coelurosauria</taxon>
        <taxon>Aves</taxon>
        <taxon>Neognathae</taxon>
        <taxon>Neoaves</taxon>
        <taxon>Telluraves</taxon>
        <taxon>Australaves</taxon>
        <taxon>Passeriformes</taxon>
        <taxon>Turdidae</taxon>
        <taxon>Catharus</taxon>
    </lineage>
</organism>
<evidence type="ECO:0000259" key="13">
    <source>
        <dbReference type="Pfam" id="PF00270"/>
    </source>
</evidence>
<evidence type="ECO:0000256" key="3">
    <source>
        <dbReference type="ARBA" id="ARBA00022737"/>
    </source>
</evidence>
<evidence type="ECO:0000256" key="7">
    <source>
        <dbReference type="ARBA" id="ARBA00022806"/>
    </source>
</evidence>
<dbReference type="Gene3D" id="2.30.30.140">
    <property type="match status" value="2"/>
</dbReference>
<dbReference type="InterPro" id="IPR011545">
    <property type="entry name" value="DEAD/DEAH_box_helicase_dom"/>
</dbReference>
<dbReference type="SUPFAM" id="SSF52540">
    <property type="entry name" value="P-loop containing nucleoside triphosphate hydrolases"/>
    <property type="match status" value="1"/>
</dbReference>
<dbReference type="Gene3D" id="3.40.50.300">
    <property type="entry name" value="P-loop containing nucleotide triphosphate hydrolases"/>
    <property type="match status" value="1"/>
</dbReference>
<dbReference type="Proteomes" id="UP000694563">
    <property type="component" value="Chromosome 11"/>
</dbReference>
<dbReference type="GO" id="GO:0016787">
    <property type="term" value="F:hydrolase activity"/>
    <property type="evidence" value="ECO:0007669"/>
    <property type="project" value="UniProtKB-KW"/>
</dbReference>
<sequence>HLQLLPCLVEDPSCFWIAMKQCVGELLSETVYENLNTEMKHFYNKLLSCSLCLLQVYVIFSEELQCWCRALVESVQCRADGCQLRCFLVDYAKYCSVASENIRVVAGAFAKIPHRAKKCRLHCTKPLTLHIDYCENTVTEIKATIQAVEDKVLEVFLFVTIRDEKVRYFCISSSIDELVWNKFSGPTFTESYCWPPVAQGCDVIAISHQGNDPFLYIPPVLTLLQLESDCQVLPDMSGPLALILCPGWKKAQLVFDLLKTYGKGGRRLHPVLVILGQNKEAASQVEIQGCEVVVTTPFNLLRLLEHNTRFLCRLCHLVLDEIEVLFSGTTEQVFTILDCYKKATAQAQGGLPHQSIAVGTQWNKHITPLIKEFMNDPHIVITVIKEAALFGNVQQVVQPCMNSSRTAELLKILDFTQRNLQKVLVFTDSVTEVEMIHKVRKHLNVDFLTDGCLQSLGIRDATCVIHFSFPSPGVWVNLDWVMLHGIITDEEHTKAKSVILLAENSFCHAPGILHYLKRAEAEIPEEFCDLTAKVLESEENEKSSRPFCASLKTFGIYEMVETPERVTILPLFIIHATNYFGRVVKKQKDQYTVLAKEMNDYFKVPGHRISVNTVEKSVYYGLHEGANCHRVQVVETPAKDEENICKVTNKYIDEGRTSQVNSDQLLHLPSEFQSLPPQAVEIVVCRVKPIDNEVEWNPKVTDHINHKIKGKLHHAKVVHTLGRTVWVDPMVGVTNLPTMKMWINEYNIRAEILSTGLGTDNPEHVGEIQKLCRQIAVLDHAQTGAEEASSPQDTLIQENSAGNCSSSVGLPGSKPSIISDVFKCEFKLGA</sequence>
<keyword evidence="2" id="KW-0217">Developmental protein</keyword>
<keyword evidence="5" id="KW-0221">Differentiation</keyword>
<evidence type="ECO:0000259" key="14">
    <source>
        <dbReference type="Pfam" id="PF00567"/>
    </source>
</evidence>
<evidence type="ECO:0000313" key="15">
    <source>
        <dbReference type="Ensembl" id="ENSCUSP00005013961.1"/>
    </source>
</evidence>
<name>A0A8C3Y379_CATUS</name>
<dbReference type="PANTHER" id="PTHR22655:SF2">
    <property type="entry name" value="ATP-DEPENDENT RNA HELICASE TDRD12-RELATED"/>
    <property type="match status" value="1"/>
</dbReference>
<feature type="domain" description="DEAD/DEAH-box helicase" evidence="13">
    <location>
        <begin position="234"/>
        <end position="341"/>
    </location>
</feature>
<keyword evidence="16" id="KW-1185">Reference proteome</keyword>
<dbReference type="PANTHER" id="PTHR22655">
    <property type="entry name" value="ATP-DEPENDENT RNA HELICASE TDRD12-RELATED"/>
    <property type="match status" value="1"/>
</dbReference>
<evidence type="ECO:0000256" key="11">
    <source>
        <dbReference type="ARBA" id="ARBA00023254"/>
    </source>
</evidence>
<keyword evidence="9" id="KW-0744">Spermatogenesis</keyword>
<dbReference type="InterPro" id="IPR002999">
    <property type="entry name" value="Tudor"/>
</dbReference>
<accession>A0A8C3Y379</accession>
<reference evidence="15" key="2">
    <citation type="submission" date="2025-08" db="UniProtKB">
        <authorList>
            <consortium name="Ensembl"/>
        </authorList>
    </citation>
    <scope>IDENTIFICATION</scope>
</reference>
<reference evidence="15" key="3">
    <citation type="submission" date="2025-09" db="UniProtKB">
        <authorList>
            <consortium name="Ensembl"/>
        </authorList>
    </citation>
    <scope>IDENTIFICATION</scope>
</reference>
<evidence type="ECO:0000256" key="8">
    <source>
        <dbReference type="ARBA" id="ARBA00022840"/>
    </source>
</evidence>
<dbReference type="GO" id="GO:0007283">
    <property type="term" value="P:spermatogenesis"/>
    <property type="evidence" value="ECO:0007669"/>
    <property type="project" value="UniProtKB-KW"/>
</dbReference>
<dbReference type="InterPro" id="IPR027417">
    <property type="entry name" value="P-loop_NTPase"/>
</dbReference>